<name>A0A1M6JUQ6_9PROT</name>
<protein>
    <submittedName>
        <fullName evidence="2">Uncharacterized protein</fullName>
    </submittedName>
</protein>
<gene>
    <name evidence="2" type="ORF">SAMN02745194_02702</name>
</gene>
<accession>A0A1M6JUQ6</accession>
<evidence type="ECO:0000256" key="1">
    <source>
        <dbReference type="SAM" id="MobiDB-lite"/>
    </source>
</evidence>
<dbReference type="Proteomes" id="UP000184387">
    <property type="component" value="Unassembled WGS sequence"/>
</dbReference>
<dbReference type="AlphaFoldDB" id="A0A1M6JUQ6"/>
<feature type="region of interest" description="Disordered" evidence="1">
    <location>
        <begin position="109"/>
        <end position="158"/>
    </location>
</feature>
<evidence type="ECO:0000313" key="3">
    <source>
        <dbReference type="Proteomes" id="UP000184387"/>
    </source>
</evidence>
<keyword evidence="3" id="KW-1185">Reference proteome</keyword>
<sequence length="158" mass="15733">MEGWGSAQAGDLVQPLDPAIDPAAVPPKGAWADAAGAAIRMGGLEGGLGEAALRGGTLRRKEEFRRGLGLGAGEILLDRAGAVRGEAGTGLAGVARGLEDVEIAGQARLSRCGRSRAAGQGEQGEQGDQDAQGPDPPLGSSLAGEENAAGGLPSNFLR</sequence>
<proteinExistence type="predicted"/>
<evidence type="ECO:0000313" key="2">
    <source>
        <dbReference type="EMBL" id="SHJ50423.1"/>
    </source>
</evidence>
<organism evidence="2 3">
    <name type="scientific">Muricoccus roseus</name>
    <dbReference type="NCBI Taxonomy" id="198092"/>
    <lineage>
        <taxon>Bacteria</taxon>
        <taxon>Pseudomonadati</taxon>
        <taxon>Pseudomonadota</taxon>
        <taxon>Alphaproteobacteria</taxon>
        <taxon>Acetobacterales</taxon>
        <taxon>Roseomonadaceae</taxon>
        <taxon>Muricoccus</taxon>
    </lineage>
</organism>
<dbReference type="RefSeq" id="WP_073135555.1">
    <property type="nucleotide sequence ID" value="NZ_FQZF01000015.1"/>
</dbReference>
<dbReference type="EMBL" id="FQZF01000015">
    <property type="protein sequence ID" value="SHJ50423.1"/>
    <property type="molecule type" value="Genomic_DNA"/>
</dbReference>
<reference evidence="2 3" key="1">
    <citation type="submission" date="2016-11" db="EMBL/GenBank/DDBJ databases">
        <authorList>
            <person name="Jaros S."/>
            <person name="Januszkiewicz K."/>
            <person name="Wedrychowicz H."/>
        </authorList>
    </citation>
    <scope>NUCLEOTIDE SEQUENCE [LARGE SCALE GENOMIC DNA]</scope>
    <source>
        <strain evidence="2 3">DSM 14916</strain>
    </source>
</reference>